<accession>A0A9D9IE74</accession>
<reference evidence="1" key="1">
    <citation type="submission" date="2020-10" db="EMBL/GenBank/DDBJ databases">
        <authorList>
            <person name="Gilroy R."/>
        </authorList>
    </citation>
    <scope>NUCLEOTIDE SEQUENCE</scope>
    <source>
        <strain evidence="1">B2-22910</strain>
    </source>
</reference>
<evidence type="ECO:0000313" key="2">
    <source>
        <dbReference type="Proteomes" id="UP000823603"/>
    </source>
</evidence>
<dbReference type="Proteomes" id="UP000823603">
    <property type="component" value="Unassembled WGS sequence"/>
</dbReference>
<dbReference type="Gene3D" id="1.25.10.90">
    <property type="match status" value="1"/>
</dbReference>
<name>A0A9D9IE74_9BACT</name>
<dbReference type="AlphaFoldDB" id="A0A9D9IE74"/>
<sequence>MIEEILIPYISGRFASEPSYREGHVRIVNPLPGVPVLGLHIPDMKKIARELAAGDGMPAMLEGFETAGQGLYYEEKLVWGLMLDCMKVPLADRLLHLERFVPQIDNWAVCDTVCGASKWVMRRDRMSVAGKGGRTSSSGGASGVREAVWDFLERWWGSEREFEVRFAVIMAMCHFLSLEWLDRVFGKIDSLDFSRIASEYVFIGDRRRQGAGSVAGGPGAAESFLVRCGAGYSLSGLKAGTVLGASPYYVRMGVAWLLATSLAKFPGRTREYVRSCSLPEDVLKLYVRKARESFRTRDVSPV</sequence>
<dbReference type="Pfam" id="PF08713">
    <property type="entry name" value="DNA_alkylation"/>
    <property type="match status" value="1"/>
</dbReference>
<dbReference type="EMBL" id="JADIMB010000018">
    <property type="protein sequence ID" value="MBO8470425.1"/>
    <property type="molecule type" value="Genomic_DNA"/>
</dbReference>
<organism evidence="1 2">
    <name type="scientific">Candidatus Cryptobacteroides faecavium</name>
    <dbReference type="NCBI Taxonomy" id="2840762"/>
    <lineage>
        <taxon>Bacteria</taxon>
        <taxon>Pseudomonadati</taxon>
        <taxon>Bacteroidota</taxon>
        <taxon>Bacteroidia</taxon>
        <taxon>Bacteroidales</taxon>
        <taxon>Candidatus Cryptobacteroides</taxon>
    </lineage>
</organism>
<dbReference type="InterPro" id="IPR016024">
    <property type="entry name" value="ARM-type_fold"/>
</dbReference>
<gene>
    <name evidence="1" type="ORF">IAB82_01360</name>
</gene>
<dbReference type="CDD" id="cd06561">
    <property type="entry name" value="AlkD_like"/>
    <property type="match status" value="1"/>
</dbReference>
<proteinExistence type="predicted"/>
<dbReference type="SUPFAM" id="SSF48371">
    <property type="entry name" value="ARM repeat"/>
    <property type="match status" value="1"/>
</dbReference>
<reference evidence="1" key="2">
    <citation type="journal article" date="2021" name="PeerJ">
        <title>Extensive microbial diversity within the chicken gut microbiome revealed by metagenomics and culture.</title>
        <authorList>
            <person name="Gilroy R."/>
            <person name="Ravi A."/>
            <person name="Getino M."/>
            <person name="Pursley I."/>
            <person name="Horton D.L."/>
            <person name="Alikhan N.F."/>
            <person name="Baker D."/>
            <person name="Gharbi K."/>
            <person name="Hall N."/>
            <person name="Watson M."/>
            <person name="Adriaenssens E.M."/>
            <person name="Foster-Nyarko E."/>
            <person name="Jarju S."/>
            <person name="Secka A."/>
            <person name="Antonio M."/>
            <person name="Oren A."/>
            <person name="Chaudhuri R.R."/>
            <person name="La Ragione R."/>
            <person name="Hildebrand F."/>
            <person name="Pallen M.J."/>
        </authorList>
    </citation>
    <scope>NUCLEOTIDE SEQUENCE</scope>
    <source>
        <strain evidence="1">B2-22910</strain>
    </source>
</reference>
<dbReference type="InterPro" id="IPR014825">
    <property type="entry name" value="DNA_alkylation"/>
</dbReference>
<comment type="caution">
    <text evidence="1">The sequence shown here is derived from an EMBL/GenBank/DDBJ whole genome shotgun (WGS) entry which is preliminary data.</text>
</comment>
<evidence type="ECO:0000313" key="1">
    <source>
        <dbReference type="EMBL" id="MBO8470425.1"/>
    </source>
</evidence>
<protein>
    <submittedName>
        <fullName evidence="1">DNA alkylation repair protein</fullName>
    </submittedName>
</protein>